<comment type="similarity">
    <text evidence="1">Belongs to the peptidase M38 family.</text>
</comment>
<dbReference type="PANTHER" id="PTHR11647:SF1">
    <property type="entry name" value="COLLAPSIN RESPONSE MEDIATOR PROTEIN"/>
    <property type="match status" value="1"/>
</dbReference>
<keyword evidence="1" id="KW-0645">Protease</keyword>
<dbReference type="PANTHER" id="PTHR11647">
    <property type="entry name" value="HYDRANTOINASE/DIHYDROPYRIMIDINASE FAMILY MEMBER"/>
    <property type="match status" value="1"/>
</dbReference>
<dbReference type="GO" id="GO:0008237">
    <property type="term" value="F:metallopeptidase activity"/>
    <property type="evidence" value="ECO:0007669"/>
    <property type="project" value="UniProtKB-KW"/>
</dbReference>
<feature type="binding site" evidence="3">
    <location>
        <position position="108"/>
    </location>
    <ligand>
        <name>substrate</name>
    </ligand>
</feature>
<feature type="binding site" evidence="3">
    <location>
        <begin position="77"/>
        <end position="79"/>
    </location>
    <ligand>
        <name>substrate</name>
    </ligand>
</feature>
<evidence type="ECO:0000256" key="1">
    <source>
        <dbReference type="PIRNR" id="PIRNR001238"/>
    </source>
</evidence>
<evidence type="ECO:0000256" key="2">
    <source>
        <dbReference type="PIRSR" id="PIRSR001238-1"/>
    </source>
</evidence>
<dbReference type="PIRSF" id="PIRSF001238">
    <property type="entry name" value="IadA"/>
    <property type="match status" value="1"/>
</dbReference>
<dbReference type="GO" id="GO:0005737">
    <property type="term" value="C:cytoplasm"/>
    <property type="evidence" value="ECO:0007669"/>
    <property type="project" value="UniProtKB-SubCell"/>
</dbReference>
<evidence type="ECO:0000256" key="3">
    <source>
        <dbReference type="PIRSR" id="PIRSR001238-2"/>
    </source>
</evidence>
<evidence type="ECO:0000259" key="5">
    <source>
        <dbReference type="Pfam" id="PF01979"/>
    </source>
</evidence>
<dbReference type="InterPro" id="IPR011059">
    <property type="entry name" value="Metal-dep_hydrolase_composite"/>
</dbReference>
<feature type="binding site" evidence="3">
    <location>
        <position position="139"/>
    </location>
    <ligand>
        <name>substrate</name>
    </ligand>
</feature>
<feature type="binding site" evidence="3">
    <location>
        <position position="298"/>
    </location>
    <ligand>
        <name>substrate</name>
    </ligand>
</feature>
<proteinExistence type="inferred from homology"/>
<dbReference type="AlphaFoldDB" id="A0AB38YFD0"/>
<keyword evidence="1 4" id="KW-0862">Zinc</keyword>
<dbReference type="EC" id="3.4.19.-" evidence="1"/>
<dbReference type="NCBIfam" id="TIGR01975">
    <property type="entry name" value="isoAsp_dipep"/>
    <property type="match status" value="1"/>
</dbReference>
<dbReference type="GO" id="GO:0006508">
    <property type="term" value="P:proteolysis"/>
    <property type="evidence" value="ECO:0007669"/>
    <property type="project" value="UniProtKB-KW"/>
</dbReference>
<name>A0AB38YFD0_9GAMM</name>
<gene>
    <name evidence="6" type="primary">iadA</name>
    <name evidence="6" type="ORF">NFC81_15275</name>
</gene>
<feature type="binding site" evidence="4">
    <location>
        <position position="294"/>
    </location>
    <ligand>
        <name>Zn(2+)</name>
        <dbReference type="ChEBI" id="CHEBI:29105"/>
        <label>1</label>
        <note>catalytic</note>
    </ligand>
</feature>
<dbReference type="GO" id="GO:0016810">
    <property type="term" value="F:hydrolase activity, acting on carbon-nitrogen (but not peptide) bonds"/>
    <property type="evidence" value="ECO:0007669"/>
    <property type="project" value="InterPro"/>
</dbReference>
<keyword evidence="1 6" id="KW-0378">Hydrolase</keyword>
<organism evidence="6">
    <name type="scientific">Salinispirillum sp. LH 10-3-1</name>
    <dbReference type="NCBI Taxonomy" id="2952525"/>
    <lineage>
        <taxon>Bacteria</taxon>
        <taxon>Pseudomonadati</taxon>
        <taxon>Pseudomonadota</taxon>
        <taxon>Gammaproteobacteria</taxon>
        <taxon>Oceanospirillales</taxon>
        <taxon>Saccharospirillaceae</taxon>
        <taxon>Salinispirillum</taxon>
    </lineage>
</organism>
<dbReference type="EMBL" id="CP101717">
    <property type="protein sequence ID" value="WLD58055.1"/>
    <property type="molecule type" value="Genomic_DNA"/>
</dbReference>
<keyword evidence="1 4" id="KW-0479">Metal-binding</keyword>
<dbReference type="InterPro" id="IPR050378">
    <property type="entry name" value="Metallo-dep_Hydrolases_sf"/>
</dbReference>
<evidence type="ECO:0000313" key="6">
    <source>
        <dbReference type="EMBL" id="WLD58055.1"/>
    </source>
</evidence>
<dbReference type="InterPro" id="IPR032466">
    <property type="entry name" value="Metal_Hydrolase"/>
</dbReference>
<feature type="binding site" evidence="3">
    <location>
        <position position="172"/>
    </location>
    <ligand>
        <name>substrate</name>
    </ligand>
</feature>
<feature type="domain" description="Amidohydrolase-related" evidence="5">
    <location>
        <begin position="275"/>
        <end position="382"/>
    </location>
</feature>
<dbReference type="SUPFAM" id="SSF51556">
    <property type="entry name" value="Metallo-dependent hydrolases"/>
    <property type="match status" value="1"/>
</dbReference>
<dbReference type="SUPFAM" id="SSF51338">
    <property type="entry name" value="Composite domain of metallo-dependent hydrolases"/>
    <property type="match status" value="1"/>
</dbReference>
<dbReference type="Pfam" id="PF01979">
    <property type="entry name" value="Amidohydro_1"/>
    <property type="match status" value="1"/>
</dbReference>
<dbReference type="GO" id="GO:0046872">
    <property type="term" value="F:metal ion binding"/>
    <property type="evidence" value="ECO:0007669"/>
    <property type="project" value="UniProtKB-KW"/>
</dbReference>
<protein>
    <recommendedName>
        <fullName evidence="1">Isoaspartyl dipeptidase</fullName>
        <ecNumber evidence="1">3.4.19.-</ecNumber>
    </recommendedName>
</protein>
<dbReference type="InterPro" id="IPR010229">
    <property type="entry name" value="Pept_M38_dipep"/>
</dbReference>
<dbReference type="RefSeq" id="WP_304995339.1">
    <property type="nucleotide sequence ID" value="NZ_CP101717.1"/>
</dbReference>
<dbReference type="Gene3D" id="3.20.20.140">
    <property type="entry name" value="Metal-dependent hydrolases"/>
    <property type="match status" value="1"/>
</dbReference>
<reference evidence="6" key="1">
    <citation type="submission" date="2022-07" db="EMBL/GenBank/DDBJ databases">
        <title>Complete genome sequence of Salinispirillum sp. LH10-3-1 capable of multiple carbohydrate inversion isolated from a soda lake.</title>
        <authorList>
            <person name="Liu J."/>
            <person name="Zhai Y."/>
            <person name="Zhang H."/>
            <person name="Yang H."/>
            <person name="Qu J."/>
            <person name="Li J."/>
        </authorList>
    </citation>
    <scope>NUCLEOTIDE SEQUENCE</scope>
    <source>
        <strain evidence="6">LH 10-3-1</strain>
    </source>
</reference>
<accession>A0AB38YFD0</accession>
<comment type="subcellular location">
    <subcellularLocation>
        <location evidence="1">Cytoplasm</location>
    </subcellularLocation>
</comment>
<comment type="cofactor">
    <cofactor evidence="1 4">
        <name>Zn(2+)</name>
        <dbReference type="ChEBI" id="CHEBI:29105"/>
    </cofactor>
    <text evidence="1 4">Binds 2 Zn(2+) ions per subunit.</text>
</comment>
<dbReference type="InterPro" id="IPR006680">
    <property type="entry name" value="Amidohydro-rel"/>
</dbReference>
<keyword evidence="1" id="KW-0482">Metalloprotease</keyword>
<feature type="binding site" evidence="4">
    <location>
        <position position="72"/>
    </location>
    <ligand>
        <name>Zn(2+)</name>
        <dbReference type="ChEBI" id="CHEBI:29105"/>
        <label>1</label>
        <note>catalytic</note>
    </ligand>
</feature>
<comment type="function">
    <text evidence="1">Catalyzes the hydrolytic cleavage of a subset of L-isoaspartyl (L-beta-aspartyl) dipeptides. Used to degrade proteins damaged by L-isoaspartyl residues formation.</text>
</comment>
<evidence type="ECO:0000256" key="4">
    <source>
        <dbReference type="PIRSR" id="PIRSR001238-3"/>
    </source>
</evidence>
<dbReference type="Gene3D" id="2.30.40.10">
    <property type="entry name" value="Urease, subunit C, domain 1"/>
    <property type="match status" value="1"/>
</dbReference>
<dbReference type="GO" id="GO:0008798">
    <property type="term" value="F:beta-aspartyl-peptidase activity"/>
    <property type="evidence" value="ECO:0007669"/>
    <property type="project" value="InterPro"/>
</dbReference>
<feature type="active site" description="Proton acceptor" evidence="2">
    <location>
        <position position="294"/>
    </location>
</feature>
<feature type="binding site" evidence="3">
    <location>
        <position position="236"/>
    </location>
    <ligand>
        <name>substrate</name>
    </ligand>
</feature>
<feature type="binding site" evidence="4">
    <location>
        <position position="204"/>
    </location>
    <ligand>
        <name>Zn(2+)</name>
        <dbReference type="ChEBI" id="CHEBI:29105"/>
        <label>2</label>
        <note>catalytic</note>
    </ligand>
</feature>
<feature type="binding site" evidence="4">
    <location>
        <position position="233"/>
    </location>
    <ligand>
        <name>Zn(2+)</name>
        <dbReference type="ChEBI" id="CHEBI:29105"/>
        <label>2</label>
        <note>catalytic</note>
    </ligand>
</feature>
<sequence length="391" mass="41419">MSVSTSTESGNLLLRNADVYAPERMGRLDILVLAGRVVSMGQGIAVSGIPDLVELDASGLPVTPGLVDSLTHITGGGGEGGYSTRMPFMPAEDAWTSGVTTVTGALGTDAIHRTHADMLGHARYLQSQGVSAYIYSGSYHLPIKTLTGSVQTDIAYIPDVIGVGELAIADHRGSHPSVEELARLAAEVRVGAMLSGKKGVLSIHVGDHDSGLRTLHEAAERYPVKLSHFYPTHINRHEALLKQGFVFAKGGGMIDFTASNNESLLADGDIDSPDAVARALAAGVSISQLTISSDAYASLPEFDAQGRFVRVDMGRLDSMADAIRRGCSDVGLNFSSMLQTATLNPANALGLWHKGRLKSGVDADLLLWSKDHQVLGTITRGVVRRWPTEVV</sequence>
<comment type="PTM">
    <text evidence="1">Carboxylation allows a single lysine to coordinate two zinc ions.</text>
</comment>